<organism evidence="2 3">
    <name type="scientific">Flavimobilis rhizosphaerae</name>
    <dbReference type="NCBI Taxonomy" id="2775421"/>
    <lineage>
        <taxon>Bacteria</taxon>
        <taxon>Bacillati</taxon>
        <taxon>Actinomycetota</taxon>
        <taxon>Actinomycetes</taxon>
        <taxon>Micrococcales</taxon>
        <taxon>Jonesiaceae</taxon>
        <taxon>Flavimobilis</taxon>
    </lineage>
</organism>
<proteinExistence type="predicted"/>
<dbReference type="RefSeq" id="WP_192281336.1">
    <property type="nucleotide sequence ID" value="NZ_JACZDF010000007.1"/>
</dbReference>
<keyword evidence="3" id="KW-1185">Reference proteome</keyword>
<keyword evidence="1" id="KW-0812">Transmembrane</keyword>
<evidence type="ECO:0000256" key="1">
    <source>
        <dbReference type="SAM" id="Phobius"/>
    </source>
</evidence>
<accession>A0ABR9DSR9</accession>
<feature type="transmembrane region" description="Helical" evidence="1">
    <location>
        <begin position="81"/>
        <end position="102"/>
    </location>
</feature>
<name>A0ABR9DSR9_9MICO</name>
<keyword evidence="1" id="KW-0472">Membrane</keyword>
<evidence type="ECO:0000313" key="3">
    <source>
        <dbReference type="Proteomes" id="UP000642107"/>
    </source>
</evidence>
<keyword evidence="1" id="KW-1133">Transmembrane helix</keyword>
<comment type="caution">
    <text evidence="2">The sequence shown here is derived from an EMBL/GenBank/DDBJ whole genome shotgun (WGS) entry which is preliminary data.</text>
</comment>
<sequence>MFLGVVAALAAAVGTGLQAWQAFVDMAATEDAVLAVAVQDLRDEVPRRRVRLRREQRAIVKQLLEESPTERAAWRRLRRFLYSWGLLCIAALYVLVEQVLAVL</sequence>
<evidence type="ECO:0000313" key="2">
    <source>
        <dbReference type="EMBL" id="MBD9700185.1"/>
    </source>
</evidence>
<dbReference type="Proteomes" id="UP000642107">
    <property type="component" value="Unassembled WGS sequence"/>
</dbReference>
<dbReference type="EMBL" id="JACZDF010000007">
    <property type="protein sequence ID" value="MBD9700185.1"/>
    <property type="molecule type" value="Genomic_DNA"/>
</dbReference>
<protein>
    <submittedName>
        <fullName evidence="2">Uncharacterized protein</fullName>
    </submittedName>
</protein>
<reference evidence="2 3" key="1">
    <citation type="submission" date="2020-09" db="EMBL/GenBank/DDBJ databases">
        <title>Flavimobilis rhizosphaerae sp. nov., isolated from rhizosphere soil of Spartina alterniflora.</title>
        <authorList>
            <person name="Hanqin C."/>
        </authorList>
    </citation>
    <scope>NUCLEOTIDE SEQUENCE [LARGE SCALE GENOMIC DNA]</scope>
    <source>
        <strain evidence="2 3">GY 10621</strain>
    </source>
</reference>
<gene>
    <name evidence="2" type="ORF">IGS67_11910</name>
</gene>